<keyword evidence="1" id="KW-0472">Membrane</keyword>
<keyword evidence="3" id="KW-1185">Reference proteome</keyword>
<keyword evidence="1" id="KW-0812">Transmembrane</keyword>
<protein>
    <recommendedName>
        <fullName evidence="4">Alpha-1,2-mannosyltransferase</fullName>
    </recommendedName>
</protein>
<feature type="transmembrane region" description="Helical" evidence="1">
    <location>
        <begin position="6"/>
        <end position="22"/>
    </location>
</feature>
<evidence type="ECO:0000256" key="1">
    <source>
        <dbReference type="SAM" id="Phobius"/>
    </source>
</evidence>
<dbReference type="Pfam" id="PF11927">
    <property type="entry name" value="HODM_asu-like"/>
    <property type="match status" value="1"/>
</dbReference>
<name>A0A2B7Y840_POLH7</name>
<dbReference type="EMBL" id="PDNA01000071">
    <property type="protein sequence ID" value="PGH16777.1"/>
    <property type="molecule type" value="Genomic_DNA"/>
</dbReference>
<gene>
    <name evidence="2" type="ORF">AJ80_05092</name>
</gene>
<dbReference type="OrthoDB" id="5043642at2759"/>
<organism evidence="2 3">
    <name type="scientific">Polytolypa hystricis (strain UAMH7299)</name>
    <dbReference type="NCBI Taxonomy" id="1447883"/>
    <lineage>
        <taxon>Eukaryota</taxon>
        <taxon>Fungi</taxon>
        <taxon>Dikarya</taxon>
        <taxon>Ascomycota</taxon>
        <taxon>Pezizomycotina</taxon>
        <taxon>Eurotiomycetes</taxon>
        <taxon>Eurotiomycetidae</taxon>
        <taxon>Onygenales</taxon>
        <taxon>Onygenales incertae sedis</taxon>
        <taxon>Polytolypa</taxon>
    </lineage>
</organism>
<sequence>MHDSITILGFAAALTAIIYHLISTRRRIRLATLLGIRDEGYSHSTTLQRSLSLKKQGREDLIYRDSFPPLRRQFLTTVGASHISQKPAELRHDATANVEDVKEALLPMTCDYRADDQTAFTPTGFSLSEIQMLGDFPDYSTLSGVPLPRPYDGFDIDRALARPYRPFRWNYHQTMSLTKMEPDWWLELELSYITRIAQRQELYATHGKAILNYMPGSELACKELMEMVIQFLCARYPHYFSLSDDQKYFTNEILGTRDDLRMKHPLIVLLDNVPEDFAIMMRDDKTGVYFLRAGVICSALGWNLDTKMGLQLHQIHGEIPDYKEKMQFSMDRYFTKMPTDKPIQRGSWGLEVGTPLYKPPGDPHEQQRLCQAPTLSLSDCSLRVDWQTLRRLPLSGAVVFNFKALFTPLAELRDEAGVPALIAKVITEGKRELIVYKNTWHVEHVVLPALQEWAKEQVDNGLVKSDWQVATLEDSPWFRGWEEKWHRQQGF</sequence>
<dbReference type="Proteomes" id="UP000224634">
    <property type="component" value="Unassembled WGS sequence"/>
</dbReference>
<reference evidence="2 3" key="1">
    <citation type="submission" date="2017-10" db="EMBL/GenBank/DDBJ databases">
        <title>Comparative genomics in systemic dimorphic fungi from Ajellomycetaceae.</title>
        <authorList>
            <person name="Munoz J.F."/>
            <person name="Mcewen J.G."/>
            <person name="Clay O.K."/>
            <person name="Cuomo C.A."/>
        </authorList>
    </citation>
    <scope>NUCLEOTIDE SEQUENCE [LARGE SCALE GENOMIC DNA]</scope>
    <source>
        <strain evidence="2 3">UAMH7299</strain>
    </source>
</reference>
<evidence type="ECO:0000313" key="2">
    <source>
        <dbReference type="EMBL" id="PGH16777.1"/>
    </source>
</evidence>
<comment type="caution">
    <text evidence="2">The sequence shown here is derived from an EMBL/GenBank/DDBJ whole genome shotgun (WGS) entry which is preliminary data.</text>
</comment>
<dbReference type="AlphaFoldDB" id="A0A2B7Y840"/>
<dbReference type="InterPro" id="IPR021848">
    <property type="entry name" value="HODM_asu-like"/>
</dbReference>
<accession>A0A2B7Y840</accession>
<proteinExistence type="predicted"/>
<keyword evidence="1" id="KW-1133">Transmembrane helix</keyword>
<dbReference type="STRING" id="1447883.A0A2B7Y840"/>
<evidence type="ECO:0000313" key="3">
    <source>
        <dbReference type="Proteomes" id="UP000224634"/>
    </source>
</evidence>
<evidence type="ECO:0008006" key="4">
    <source>
        <dbReference type="Google" id="ProtNLM"/>
    </source>
</evidence>